<dbReference type="EMBL" id="CP036271">
    <property type="protein sequence ID" value="QDT52589.1"/>
    <property type="molecule type" value="Genomic_DNA"/>
</dbReference>
<evidence type="ECO:0000313" key="2">
    <source>
        <dbReference type="Proteomes" id="UP000315700"/>
    </source>
</evidence>
<keyword evidence="2" id="KW-1185">Reference proteome</keyword>
<gene>
    <name evidence="1" type="ORF">Pan44_06010</name>
</gene>
<evidence type="ECO:0000313" key="1">
    <source>
        <dbReference type="EMBL" id="QDT52589.1"/>
    </source>
</evidence>
<protein>
    <submittedName>
        <fullName evidence="1">Uncharacterized protein</fullName>
    </submittedName>
</protein>
<reference evidence="1 2" key="1">
    <citation type="submission" date="2019-02" db="EMBL/GenBank/DDBJ databases">
        <title>Deep-cultivation of Planctomycetes and their phenomic and genomic characterization uncovers novel biology.</title>
        <authorList>
            <person name="Wiegand S."/>
            <person name="Jogler M."/>
            <person name="Boedeker C."/>
            <person name="Pinto D."/>
            <person name="Vollmers J."/>
            <person name="Rivas-Marin E."/>
            <person name="Kohn T."/>
            <person name="Peeters S.H."/>
            <person name="Heuer A."/>
            <person name="Rast P."/>
            <person name="Oberbeckmann S."/>
            <person name="Bunk B."/>
            <person name="Jeske O."/>
            <person name="Meyerdierks A."/>
            <person name="Storesund J.E."/>
            <person name="Kallscheuer N."/>
            <person name="Luecker S."/>
            <person name="Lage O.M."/>
            <person name="Pohl T."/>
            <person name="Merkel B.J."/>
            <person name="Hornburger P."/>
            <person name="Mueller R.-W."/>
            <person name="Bruemmer F."/>
            <person name="Labrenz M."/>
            <person name="Spormann A.M."/>
            <person name="Op den Camp H."/>
            <person name="Overmann J."/>
            <person name="Amann R."/>
            <person name="Jetten M.S.M."/>
            <person name="Mascher T."/>
            <person name="Medema M.H."/>
            <person name="Devos D.P."/>
            <person name="Kaster A.-K."/>
            <person name="Ovreas L."/>
            <person name="Rohde M."/>
            <person name="Galperin M.Y."/>
            <person name="Jogler C."/>
        </authorList>
    </citation>
    <scope>NUCLEOTIDE SEQUENCE [LARGE SCALE GENOMIC DNA]</scope>
    <source>
        <strain evidence="1 2">Pan44</strain>
    </source>
</reference>
<accession>A0A517S905</accession>
<dbReference type="AlphaFoldDB" id="A0A517S905"/>
<dbReference type="OrthoDB" id="211605at2"/>
<dbReference type="RefSeq" id="WP_145027070.1">
    <property type="nucleotide sequence ID" value="NZ_CP036271.1"/>
</dbReference>
<proteinExistence type="predicted"/>
<name>A0A517S905_9PLAN</name>
<sequence length="230" mass="24673">MTVDSSLVDRIVHGVLQQLRTPGPFAAKPVPPAAAPLSAPAPRPAADCRIGQPVITARLIEELVPKTATGVVVAQRAVVTPAALDVVRARKLTIRREAAAAPETSPPARTLTVIVRNTPAVERLGRQNRWRRELLGCPDDAAALAISTLSRGDADRVVIFAAQSHRAACLANRNSAVKAAAIASFDDLRSVLEQLRVNVLCVDPTGRTDFELTRIIDLFEKPRPVRSKAE</sequence>
<dbReference type="InParanoid" id="A0A517S905"/>
<dbReference type="KEGG" id="ccos:Pan44_06010"/>
<dbReference type="Proteomes" id="UP000315700">
    <property type="component" value="Chromosome"/>
</dbReference>
<organism evidence="1 2">
    <name type="scientific">Caulifigura coniformis</name>
    <dbReference type="NCBI Taxonomy" id="2527983"/>
    <lineage>
        <taxon>Bacteria</taxon>
        <taxon>Pseudomonadati</taxon>
        <taxon>Planctomycetota</taxon>
        <taxon>Planctomycetia</taxon>
        <taxon>Planctomycetales</taxon>
        <taxon>Planctomycetaceae</taxon>
        <taxon>Caulifigura</taxon>
    </lineage>
</organism>